<keyword evidence="1" id="KW-1133">Transmembrane helix</keyword>
<feature type="transmembrane region" description="Helical" evidence="1">
    <location>
        <begin position="35"/>
        <end position="55"/>
    </location>
</feature>
<protein>
    <submittedName>
        <fullName evidence="2">Uncharacterized protein</fullName>
    </submittedName>
</protein>
<organism evidence="2 3">
    <name type="scientific">Crateriforma conspicua</name>
    <dbReference type="NCBI Taxonomy" id="2527996"/>
    <lineage>
        <taxon>Bacteria</taxon>
        <taxon>Pseudomonadati</taxon>
        <taxon>Planctomycetota</taxon>
        <taxon>Planctomycetia</taxon>
        <taxon>Planctomycetales</taxon>
        <taxon>Planctomycetaceae</taxon>
        <taxon>Crateriforma</taxon>
    </lineage>
</organism>
<comment type="caution">
    <text evidence="2">The sequence shown here is derived from an EMBL/GenBank/DDBJ whole genome shotgun (WGS) entry which is preliminary data.</text>
</comment>
<dbReference type="Proteomes" id="UP000317238">
    <property type="component" value="Unassembled WGS sequence"/>
</dbReference>
<sequence>MVLGGCCAGGLASAHPGHGLVDEGPVHQATSPEHFLSIVVAALFVGGLAVLSAMVRKPVSGKTPSANE</sequence>
<dbReference type="AlphaFoldDB" id="A0A5C5YC22"/>
<keyword evidence="1" id="KW-0472">Membrane</keyword>
<accession>A0A5C5YC22</accession>
<keyword evidence="3" id="KW-1185">Reference proteome</keyword>
<name>A0A5C5YC22_9PLAN</name>
<evidence type="ECO:0000256" key="1">
    <source>
        <dbReference type="SAM" id="Phobius"/>
    </source>
</evidence>
<gene>
    <name evidence="2" type="ORF">Pan14r_46530</name>
</gene>
<evidence type="ECO:0000313" key="2">
    <source>
        <dbReference type="EMBL" id="TWT72333.1"/>
    </source>
</evidence>
<evidence type="ECO:0000313" key="3">
    <source>
        <dbReference type="Proteomes" id="UP000317238"/>
    </source>
</evidence>
<dbReference type="EMBL" id="SJPL01000001">
    <property type="protein sequence ID" value="TWT72333.1"/>
    <property type="molecule type" value="Genomic_DNA"/>
</dbReference>
<proteinExistence type="predicted"/>
<reference evidence="2 3" key="1">
    <citation type="submission" date="2019-02" db="EMBL/GenBank/DDBJ databases">
        <title>Deep-cultivation of Planctomycetes and their phenomic and genomic characterization uncovers novel biology.</title>
        <authorList>
            <person name="Wiegand S."/>
            <person name="Jogler M."/>
            <person name="Boedeker C."/>
            <person name="Pinto D."/>
            <person name="Vollmers J."/>
            <person name="Rivas-Marin E."/>
            <person name="Kohn T."/>
            <person name="Peeters S.H."/>
            <person name="Heuer A."/>
            <person name="Rast P."/>
            <person name="Oberbeckmann S."/>
            <person name="Bunk B."/>
            <person name="Jeske O."/>
            <person name="Meyerdierks A."/>
            <person name="Storesund J.E."/>
            <person name="Kallscheuer N."/>
            <person name="Luecker S."/>
            <person name="Lage O.M."/>
            <person name="Pohl T."/>
            <person name="Merkel B.J."/>
            <person name="Hornburger P."/>
            <person name="Mueller R.-W."/>
            <person name="Bruemmer F."/>
            <person name="Labrenz M."/>
            <person name="Spormann A.M."/>
            <person name="Op Den Camp H."/>
            <person name="Overmann J."/>
            <person name="Amann R."/>
            <person name="Jetten M.S.M."/>
            <person name="Mascher T."/>
            <person name="Medema M.H."/>
            <person name="Devos D.P."/>
            <person name="Kaster A.-K."/>
            <person name="Ovreas L."/>
            <person name="Rohde M."/>
            <person name="Galperin M.Y."/>
            <person name="Jogler C."/>
        </authorList>
    </citation>
    <scope>NUCLEOTIDE SEQUENCE [LARGE SCALE GENOMIC DNA]</scope>
    <source>
        <strain evidence="2 3">Pan14r</strain>
    </source>
</reference>
<keyword evidence="1" id="KW-0812">Transmembrane</keyword>